<feature type="binding site" evidence="13">
    <location>
        <position position="242"/>
    </location>
    <ligand>
        <name>pyridoxal 5'-phosphate</name>
        <dbReference type="ChEBI" id="CHEBI:597326"/>
    </ligand>
</feature>
<evidence type="ECO:0000256" key="4">
    <source>
        <dbReference type="ARBA" id="ARBA00012239"/>
    </source>
</evidence>
<dbReference type="GO" id="GO:0044571">
    <property type="term" value="P:[2Fe-2S] cluster assembly"/>
    <property type="evidence" value="ECO:0007669"/>
    <property type="project" value="UniProtKB-UniRule"/>
</dbReference>
<gene>
    <name evidence="13" type="primary">iscS</name>
    <name evidence="16" type="ORF">BCAM0732</name>
</gene>
<dbReference type="FunFam" id="3.40.640.10:FF:000003">
    <property type="entry name" value="Cysteine desulfurase IscS"/>
    <property type="match status" value="1"/>
</dbReference>
<dbReference type="BioCyc" id="BCEN216591:G1G1V-4710-MONOMER"/>
<feature type="modified residue" description="N6-(pyridoxal phosphate)lysine" evidence="13">
    <location>
        <position position="205"/>
    </location>
</feature>
<evidence type="ECO:0000256" key="8">
    <source>
        <dbReference type="ARBA" id="ARBA00022898"/>
    </source>
</evidence>
<dbReference type="InterPro" id="IPR020578">
    <property type="entry name" value="Aminotrans_V_PyrdxlP_BS"/>
</dbReference>
<evidence type="ECO:0000256" key="13">
    <source>
        <dbReference type="HAMAP-Rule" id="MF_00331"/>
    </source>
</evidence>
<keyword evidence="8 13" id="KW-0663">Pyridoxal phosphate</keyword>
<dbReference type="EC" id="2.8.1.7" evidence="4 13"/>
<comment type="similarity">
    <text evidence="3 13">Belongs to the class-V pyridoxal-phosphate-dependent aminotransferase family. NifS/IscS subfamily.</text>
</comment>
<comment type="pathway">
    <text evidence="2 13">Cofactor biosynthesis; iron-sulfur cluster biosynthesis.</text>
</comment>
<dbReference type="HOGENOM" id="CLU_003433_0_2_4"/>
<dbReference type="PIRSF" id="PIRSF005572">
    <property type="entry name" value="NifS"/>
    <property type="match status" value="1"/>
</dbReference>
<dbReference type="GO" id="GO:0051537">
    <property type="term" value="F:2 iron, 2 sulfur cluster binding"/>
    <property type="evidence" value="ECO:0007669"/>
    <property type="project" value="UniProtKB-UniRule"/>
</dbReference>
<dbReference type="InterPro" id="IPR000192">
    <property type="entry name" value="Aminotrans_V_dom"/>
</dbReference>
<comment type="subunit">
    <text evidence="13">Homodimer. Forms a heterotetramer with IscU, interacts with other sulfur acceptors.</text>
</comment>
<comment type="catalytic activity">
    <reaction evidence="11 13">
        <text>(sulfur carrier)-H + L-cysteine = (sulfur carrier)-SH + L-alanine</text>
        <dbReference type="Rhea" id="RHEA:43892"/>
        <dbReference type="Rhea" id="RHEA-COMP:14737"/>
        <dbReference type="Rhea" id="RHEA-COMP:14739"/>
        <dbReference type="ChEBI" id="CHEBI:29917"/>
        <dbReference type="ChEBI" id="CHEBI:35235"/>
        <dbReference type="ChEBI" id="CHEBI:57972"/>
        <dbReference type="ChEBI" id="CHEBI:64428"/>
        <dbReference type="EC" id="2.8.1.7"/>
    </reaction>
</comment>
<sequence length="403" mass="43912">MQSRPIYMDYSATTPVDPRVVAKMVPFLHEQFGNPASRSHAYGWDAEHAVEEARAHVAALLGADPREIVWTSGATEGNNLAIKGAAHFYQGKGKHLVTVKTEHKAVLDTCRELERQGFDVTYLDVREDGLLDLDALQQALRADTILVSVMLANNETGVIQPVADIGALCRARGIVFHCDAVQAAGKIPVDVNALNVDLLTVTAHKVYGPKGIGALYVRRKPRVRLEAQMHGGGHERGMRSGTLPTHQIVGMGEAFRLAKEEMADESRRVGALRDRLLAGLSTLDEVYVNGDLARRIPHNLNVSFNFVEGESLIMGIKGVAVSSGSACTSASLEPSYVLRALGRSDELAHSSIRFTLGRFTTEAEVDSVIAQVRDTVGKLRELSPLWDMHLEGVDLDTIEWAAH</sequence>
<comment type="subcellular location">
    <subcellularLocation>
        <location evidence="13">Cytoplasm</location>
    </subcellularLocation>
</comment>
<dbReference type="GO" id="GO:1990221">
    <property type="term" value="C:L-cysteine desulfurase complex"/>
    <property type="evidence" value="ECO:0007669"/>
    <property type="project" value="UniProtKB-ARBA"/>
</dbReference>
<dbReference type="EMBL" id="AM747721">
    <property type="protein sequence ID" value="CAR54592.1"/>
    <property type="molecule type" value="Genomic_DNA"/>
</dbReference>
<feature type="binding site" evidence="13">
    <location>
        <begin position="202"/>
        <end position="204"/>
    </location>
    <ligand>
        <name>pyridoxal 5'-phosphate</name>
        <dbReference type="ChEBI" id="CHEBI:597326"/>
    </ligand>
</feature>
<feature type="active site" description="Cysteine persulfide intermediate" evidence="13">
    <location>
        <position position="327"/>
    </location>
</feature>
<dbReference type="InterPro" id="IPR010240">
    <property type="entry name" value="Cys_deSase_IscS"/>
</dbReference>
<keyword evidence="10 13" id="KW-0411">Iron-sulfur</keyword>
<dbReference type="InterPro" id="IPR016454">
    <property type="entry name" value="Cysteine_dSase"/>
</dbReference>
<feature type="binding site" evidence="13">
    <location>
        <position position="182"/>
    </location>
    <ligand>
        <name>pyridoxal 5'-phosphate</name>
        <dbReference type="ChEBI" id="CHEBI:597326"/>
    </ligand>
</feature>
<protein>
    <recommendedName>
        <fullName evidence="12 13">Cysteine desulfurase IscS</fullName>
        <ecNumber evidence="4 13">2.8.1.7</ecNumber>
    </recommendedName>
</protein>
<evidence type="ECO:0000313" key="16">
    <source>
        <dbReference type="EMBL" id="CAR54592.1"/>
    </source>
</evidence>
<evidence type="ECO:0000256" key="1">
    <source>
        <dbReference type="ARBA" id="ARBA00001933"/>
    </source>
</evidence>
<keyword evidence="7 13" id="KW-0479">Metal-binding</keyword>
<dbReference type="RefSeq" id="WP_006490476.1">
    <property type="nucleotide sequence ID" value="NC_011001.1"/>
</dbReference>
<dbReference type="KEGG" id="bcj:BCAM0732"/>
<comment type="function">
    <text evidence="13">Master enzyme that delivers sulfur to a number of partners involved in Fe-S cluster assembly, tRNA modification or cofactor biosynthesis. Catalyzes the removal of elemental sulfur atoms from cysteine to produce alanine. Functions as a sulfur delivery protein for Fe-S cluster synthesis onto IscU, an Fe-S scaffold assembly protein, as well as other S acceptor proteins.</text>
</comment>
<dbReference type="UniPathway" id="UPA00266"/>
<dbReference type="GO" id="GO:0030170">
    <property type="term" value="F:pyridoxal phosphate binding"/>
    <property type="evidence" value="ECO:0007669"/>
    <property type="project" value="UniProtKB-UniRule"/>
</dbReference>
<organism evidence="16 17">
    <name type="scientific">Burkholderia cenocepacia (strain ATCC BAA-245 / DSM 16553 / LMG 16656 / NCTC 13227 / J2315 / CF5610)</name>
    <name type="common">Burkholderia cepacia (strain J2315)</name>
    <dbReference type="NCBI Taxonomy" id="216591"/>
    <lineage>
        <taxon>Bacteria</taxon>
        <taxon>Pseudomonadati</taxon>
        <taxon>Pseudomonadota</taxon>
        <taxon>Betaproteobacteria</taxon>
        <taxon>Burkholderiales</taxon>
        <taxon>Burkholderiaceae</taxon>
        <taxon>Burkholderia</taxon>
        <taxon>Burkholderia cepacia complex</taxon>
    </lineage>
</organism>
<accession>B4EM34</accession>
<keyword evidence="17" id="KW-1185">Reference proteome</keyword>
<keyword evidence="9 13" id="KW-0408">Iron</keyword>
<proteinExistence type="inferred from homology"/>
<evidence type="ECO:0000256" key="12">
    <source>
        <dbReference type="ARBA" id="ARBA00072125"/>
    </source>
</evidence>
<dbReference type="PANTHER" id="PTHR11601:SF34">
    <property type="entry name" value="CYSTEINE DESULFURASE"/>
    <property type="match status" value="1"/>
</dbReference>
<dbReference type="Pfam" id="PF00266">
    <property type="entry name" value="Aminotran_5"/>
    <property type="match status" value="1"/>
</dbReference>
<dbReference type="NCBIfam" id="TIGR02006">
    <property type="entry name" value="IscS"/>
    <property type="match status" value="1"/>
</dbReference>
<dbReference type="NCBIfam" id="NF010611">
    <property type="entry name" value="PRK14012.1"/>
    <property type="match status" value="1"/>
</dbReference>
<feature type="binding site" evidence="13">
    <location>
        <position position="154"/>
    </location>
    <ligand>
        <name>pyridoxal 5'-phosphate</name>
        <dbReference type="ChEBI" id="CHEBI:597326"/>
    </ligand>
</feature>
<evidence type="ECO:0000256" key="14">
    <source>
        <dbReference type="RuleBase" id="RU004504"/>
    </source>
</evidence>
<comment type="cofactor">
    <cofactor evidence="1 13 14">
        <name>pyridoxal 5'-phosphate</name>
        <dbReference type="ChEBI" id="CHEBI:597326"/>
    </cofactor>
</comment>
<evidence type="ECO:0000256" key="7">
    <source>
        <dbReference type="ARBA" id="ARBA00022723"/>
    </source>
</evidence>
<evidence type="ECO:0000256" key="2">
    <source>
        <dbReference type="ARBA" id="ARBA00005151"/>
    </source>
</evidence>
<dbReference type="Gene3D" id="3.90.1150.10">
    <property type="entry name" value="Aspartate Aminotransferase, domain 1"/>
    <property type="match status" value="1"/>
</dbReference>
<evidence type="ECO:0000256" key="5">
    <source>
        <dbReference type="ARBA" id="ARBA00022679"/>
    </source>
</evidence>
<dbReference type="SUPFAM" id="SSF53383">
    <property type="entry name" value="PLP-dependent transferases"/>
    <property type="match status" value="1"/>
</dbReference>
<dbReference type="InterPro" id="IPR015422">
    <property type="entry name" value="PyrdxlP-dep_Trfase_small"/>
</dbReference>
<keyword evidence="5 13" id="KW-0808">Transferase</keyword>
<dbReference type="Proteomes" id="UP000001035">
    <property type="component" value="Chromosome 2"/>
</dbReference>
<dbReference type="HAMAP" id="MF_00331">
    <property type="entry name" value="Cys_desulf_IscS"/>
    <property type="match status" value="1"/>
</dbReference>
<evidence type="ECO:0000256" key="11">
    <source>
        <dbReference type="ARBA" id="ARBA00050776"/>
    </source>
</evidence>
<evidence type="ECO:0000256" key="6">
    <source>
        <dbReference type="ARBA" id="ARBA00022714"/>
    </source>
</evidence>
<dbReference type="Gene3D" id="3.40.640.10">
    <property type="entry name" value="Type I PLP-dependent aspartate aminotransferase-like (Major domain)"/>
    <property type="match status" value="1"/>
</dbReference>
<feature type="binding site" description="via persulfide group" evidence="13">
    <location>
        <position position="327"/>
    </location>
    <ligand>
        <name>[2Fe-2S] cluster</name>
        <dbReference type="ChEBI" id="CHEBI:190135"/>
        <note>ligand shared with IscU</note>
    </ligand>
</feature>
<dbReference type="PROSITE" id="PS00595">
    <property type="entry name" value="AA_TRANSFER_CLASS_5"/>
    <property type="match status" value="1"/>
</dbReference>
<keyword evidence="13" id="KW-0963">Cytoplasm</keyword>
<dbReference type="GO" id="GO:0046872">
    <property type="term" value="F:metal ion binding"/>
    <property type="evidence" value="ECO:0007669"/>
    <property type="project" value="UniProtKB-KW"/>
</dbReference>
<feature type="binding site" evidence="13">
    <location>
        <begin position="74"/>
        <end position="75"/>
    </location>
    <ligand>
        <name>pyridoxal 5'-phosphate</name>
        <dbReference type="ChEBI" id="CHEBI:597326"/>
    </ligand>
</feature>
<evidence type="ECO:0000313" key="17">
    <source>
        <dbReference type="Proteomes" id="UP000001035"/>
    </source>
</evidence>
<feature type="domain" description="Aminotransferase class V" evidence="15">
    <location>
        <begin position="6"/>
        <end position="367"/>
    </location>
</feature>
<keyword evidence="6 13" id="KW-0001">2Fe-2S</keyword>
<evidence type="ECO:0000259" key="15">
    <source>
        <dbReference type="Pfam" id="PF00266"/>
    </source>
</evidence>
<evidence type="ECO:0000256" key="9">
    <source>
        <dbReference type="ARBA" id="ARBA00023004"/>
    </source>
</evidence>
<dbReference type="GO" id="GO:0031071">
    <property type="term" value="F:cysteine desulfurase activity"/>
    <property type="evidence" value="ECO:0007669"/>
    <property type="project" value="UniProtKB-UniRule"/>
</dbReference>
<evidence type="ECO:0000256" key="10">
    <source>
        <dbReference type="ARBA" id="ARBA00023014"/>
    </source>
</evidence>
<dbReference type="FunFam" id="3.90.1150.10:FF:000002">
    <property type="entry name" value="Cysteine desulfurase IscS"/>
    <property type="match status" value="1"/>
</dbReference>
<dbReference type="AlphaFoldDB" id="B4EM34"/>
<dbReference type="InterPro" id="IPR015421">
    <property type="entry name" value="PyrdxlP-dep_Trfase_major"/>
</dbReference>
<dbReference type="PANTHER" id="PTHR11601">
    <property type="entry name" value="CYSTEINE DESULFURYLASE FAMILY MEMBER"/>
    <property type="match status" value="1"/>
</dbReference>
<reference evidence="16 17" key="1">
    <citation type="journal article" date="2009" name="J. Bacteriol.">
        <title>The genome of Burkholderia cenocepacia J2315, an epidemic pathogen of cystic fibrosis patients.</title>
        <authorList>
            <person name="Holden M.T."/>
            <person name="Seth-Smith H.M."/>
            <person name="Crossman L.C."/>
            <person name="Sebaihia M."/>
            <person name="Bentley S.D."/>
            <person name="Cerdeno-Tarraga A.M."/>
            <person name="Thomson N.R."/>
            <person name="Bason N."/>
            <person name="Quail M.A."/>
            <person name="Sharp S."/>
            <person name="Cherevach I."/>
            <person name="Churcher C."/>
            <person name="Goodhead I."/>
            <person name="Hauser H."/>
            <person name="Holroyd N."/>
            <person name="Mungall K."/>
            <person name="Scott P."/>
            <person name="Walker D."/>
            <person name="White B."/>
            <person name="Rose H."/>
            <person name="Iversen P."/>
            <person name="Mil-Homens D."/>
            <person name="Rocha E.P."/>
            <person name="Fialho A.M."/>
            <person name="Baldwin A."/>
            <person name="Dowson C."/>
            <person name="Barrell B.G."/>
            <person name="Govan J.R."/>
            <person name="Vandamme P."/>
            <person name="Hart C.A."/>
            <person name="Mahenthiralingam E."/>
            <person name="Parkhill J."/>
        </authorList>
    </citation>
    <scope>NUCLEOTIDE SEQUENCE [LARGE SCALE GENOMIC DNA]</scope>
    <source>
        <strain evidence="17">ATCC BAA-245 / DSM 16553 / LMG 16656 / NCTC 13227 / J2315 / CF5610</strain>
    </source>
</reference>
<name>B4EM34_BURCJ</name>
<dbReference type="eggNOG" id="COG1104">
    <property type="taxonomic scope" value="Bacteria"/>
</dbReference>
<dbReference type="InterPro" id="IPR015424">
    <property type="entry name" value="PyrdxlP-dep_Trfase"/>
</dbReference>
<evidence type="ECO:0000256" key="3">
    <source>
        <dbReference type="ARBA" id="ARBA00006490"/>
    </source>
</evidence>